<dbReference type="AlphaFoldDB" id="A0A679K2L8"/>
<sequence>MGPTALDVRPGSERRAPPDDFADDVLIEMANLDEQDTNVPGTIFVSTALGSHGPRVKWYPDRAGRDLPCLIVSIGADPKVRDDFLPKGASRLARPLVIAWVRLNHLALLRFWTDGASWNRREVTAFLDGLVPIPK</sequence>
<name>A0A679K2L8_9HYPH</name>
<keyword evidence="1" id="KW-0614">Plasmid</keyword>
<evidence type="ECO:0000313" key="1">
    <source>
        <dbReference type="EMBL" id="CAA2139177.1"/>
    </source>
</evidence>
<gene>
    <name evidence="1" type="ORF">MBLL_01497</name>
    <name evidence="2" type="ORF">OICFNHDK_0333</name>
</gene>
<organism evidence="1">
    <name type="scientific">Methylobacterium bullatum</name>
    <dbReference type="NCBI Taxonomy" id="570505"/>
    <lineage>
        <taxon>Bacteria</taxon>
        <taxon>Pseudomonadati</taxon>
        <taxon>Pseudomonadota</taxon>
        <taxon>Alphaproteobacteria</taxon>
        <taxon>Hyphomicrobiales</taxon>
        <taxon>Methylobacteriaceae</taxon>
        <taxon>Methylobacterium</taxon>
    </lineage>
</organism>
<evidence type="ECO:0000313" key="3">
    <source>
        <dbReference type="Proteomes" id="UP001055307"/>
    </source>
</evidence>
<dbReference type="EMBL" id="BPQF01000002">
    <property type="protein sequence ID" value="GJD37894.1"/>
    <property type="molecule type" value="Genomic_DNA"/>
</dbReference>
<evidence type="ECO:0000313" key="2">
    <source>
        <dbReference type="EMBL" id="GJD37894.1"/>
    </source>
</evidence>
<geneLocation type="plasmid" evidence="1">
    <name>1</name>
</geneLocation>
<dbReference type="Proteomes" id="UP001055307">
    <property type="component" value="Unassembled WGS sequence"/>
</dbReference>
<accession>A0A679K2L8</accession>
<keyword evidence="3" id="KW-1185">Reference proteome</keyword>
<dbReference type="RefSeq" id="WP_192216558.1">
    <property type="nucleotide sequence ID" value="NZ_BPQF01000002.1"/>
</dbReference>
<reference evidence="1" key="2">
    <citation type="submission" date="2019-12" db="EMBL/GenBank/DDBJ databases">
        <authorList>
            <person name="Cremers G."/>
        </authorList>
    </citation>
    <scope>NUCLEOTIDE SEQUENCE</scope>
    <source>
        <strain evidence="1">Mbul2</strain>
        <plasmid evidence="1">1</plasmid>
    </source>
</reference>
<proteinExistence type="predicted"/>
<protein>
    <submittedName>
        <fullName evidence="1">Uncharacterized protein</fullName>
    </submittedName>
</protein>
<reference evidence="2" key="1">
    <citation type="journal article" date="2016" name="Front. Microbiol.">
        <title>Genome Sequence of the Piezophilic, Mesophilic Sulfate-Reducing Bacterium Desulfovibrio indicus J2T.</title>
        <authorList>
            <person name="Cao J."/>
            <person name="Maignien L."/>
            <person name="Shao Z."/>
            <person name="Alain K."/>
            <person name="Jebbar M."/>
        </authorList>
    </citation>
    <scope>NUCLEOTIDE SEQUENCE</scope>
    <source>
        <strain evidence="2">DSM 21893</strain>
    </source>
</reference>
<dbReference type="EMBL" id="LR743510">
    <property type="protein sequence ID" value="CAA2139177.1"/>
    <property type="molecule type" value="Genomic_DNA"/>
</dbReference>
<reference evidence="2" key="3">
    <citation type="submission" date="2021-08" db="EMBL/GenBank/DDBJ databases">
        <authorList>
            <person name="Tani A."/>
            <person name="Ola A."/>
            <person name="Ogura Y."/>
            <person name="Katsura K."/>
            <person name="Hayashi T."/>
        </authorList>
    </citation>
    <scope>NUCLEOTIDE SEQUENCE</scope>
    <source>
        <strain evidence="2">DSM 21893</strain>
    </source>
</reference>